<name>A0A1G2FZD1_9BACT</name>
<keyword evidence="3" id="KW-0472">Membrane</keyword>
<reference evidence="4 5" key="1">
    <citation type="journal article" date="2016" name="Nat. Commun.">
        <title>Thousands of microbial genomes shed light on interconnected biogeochemical processes in an aquifer system.</title>
        <authorList>
            <person name="Anantharaman K."/>
            <person name="Brown C.T."/>
            <person name="Hug L.A."/>
            <person name="Sharon I."/>
            <person name="Castelle C.J."/>
            <person name="Probst A.J."/>
            <person name="Thomas B.C."/>
            <person name="Singh A."/>
            <person name="Wilkins M.J."/>
            <person name="Karaoz U."/>
            <person name="Brodie E.L."/>
            <person name="Williams K.H."/>
            <person name="Hubbard S.S."/>
            <person name="Banfield J.F."/>
        </authorList>
    </citation>
    <scope>NUCLEOTIDE SEQUENCE [LARGE SCALE GENOMIC DNA]</scope>
</reference>
<dbReference type="AlphaFoldDB" id="A0A1G2FZD1"/>
<gene>
    <name evidence="4" type="ORF">A2719_05605</name>
</gene>
<protein>
    <submittedName>
        <fullName evidence="4">Uncharacterized protein</fullName>
    </submittedName>
</protein>
<keyword evidence="3" id="KW-0812">Transmembrane</keyword>
<dbReference type="STRING" id="1802114.A2719_05605"/>
<dbReference type="Proteomes" id="UP000177480">
    <property type="component" value="Unassembled WGS sequence"/>
</dbReference>
<comment type="caution">
    <text evidence="4">The sequence shown here is derived from an EMBL/GenBank/DDBJ whole genome shotgun (WGS) entry which is preliminary data.</text>
</comment>
<feature type="transmembrane region" description="Helical" evidence="3">
    <location>
        <begin position="52"/>
        <end position="77"/>
    </location>
</feature>
<evidence type="ECO:0000313" key="5">
    <source>
        <dbReference type="Proteomes" id="UP000177480"/>
    </source>
</evidence>
<feature type="region of interest" description="Disordered" evidence="2">
    <location>
        <begin position="337"/>
        <end position="356"/>
    </location>
</feature>
<proteinExistence type="predicted"/>
<dbReference type="EMBL" id="MHNK01000015">
    <property type="protein sequence ID" value="OGZ43445.1"/>
    <property type="molecule type" value="Genomic_DNA"/>
</dbReference>
<accession>A0A1G2FZD1</accession>
<organism evidence="4 5">
    <name type="scientific">Candidatus Ryanbacteria bacterium RIFCSPHIGHO2_01_FULL_45_22</name>
    <dbReference type="NCBI Taxonomy" id="1802114"/>
    <lineage>
        <taxon>Bacteria</taxon>
        <taxon>Candidatus Ryaniibacteriota</taxon>
    </lineage>
</organism>
<evidence type="ECO:0000256" key="2">
    <source>
        <dbReference type="SAM" id="MobiDB-lite"/>
    </source>
</evidence>
<evidence type="ECO:0000256" key="1">
    <source>
        <dbReference type="SAM" id="Coils"/>
    </source>
</evidence>
<feature type="transmembrane region" description="Helical" evidence="3">
    <location>
        <begin position="25"/>
        <end position="46"/>
    </location>
</feature>
<feature type="coiled-coil region" evidence="1">
    <location>
        <begin position="210"/>
        <end position="237"/>
    </location>
</feature>
<keyword evidence="3" id="KW-1133">Transmembrane helix</keyword>
<evidence type="ECO:0000256" key="3">
    <source>
        <dbReference type="SAM" id="Phobius"/>
    </source>
</evidence>
<sequence>MENLPSIFQNMNPFDKPVFKTGDKWAFLTILAVLFGGLGLGFLWYLPTILSFLIWAAANTILAIALIVVAAGLLTLVSNGQFRTSLRYKFRGLARVLTRIFVRSDPVGAMRGYLHDLDGQIDKLSMQERIVRKRLLILGDRIRDWVTKLDTAARNYQHASKGADKNRQFVQGRQADRLENSLQRFIRLWVGLKRLSLFLVHAAERAKTIREDCGNQIEVTEAELQEAKAASTAAQSAFRVLRGNPDQRAIYEMALEEAAGQVGANVADMRYFMDVSQNMLDAAGTDDTALAERGVKLLEDWQNRGASFVLEAQFTKITDADFTEDLAALGINREQIGTSGGKKPSAYKELFGSQKQ</sequence>
<keyword evidence="1" id="KW-0175">Coiled coil</keyword>
<evidence type="ECO:0000313" key="4">
    <source>
        <dbReference type="EMBL" id="OGZ43445.1"/>
    </source>
</evidence>